<dbReference type="PROSITE" id="PS50405">
    <property type="entry name" value="GST_CTER"/>
    <property type="match status" value="1"/>
</dbReference>
<proteinExistence type="predicted"/>
<dbReference type="Gene3D" id="3.40.30.10">
    <property type="entry name" value="Glutaredoxin"/>
    <property type="match status" value="1"/>
</dbReference>
<dbReference type="InterPro" id="IPR036249">
    <property type="entry name" value="Thioredoxin-like_sf"/>
</dbReference>
<dbReference type="Proteomes" id="UP000248021">
    <property type="component" value="Unassembled WGS sequence"/>
</dbReference>
<gene>
    <name evidence="3" type="ORF">C7450_104209</name>
</gene>
<evidence type="ECO:0000313" key="4">
    <source>
        <dbReference type="Proteomes" id="UP000248021"/>
    </source>
</evidence>
<dbReference type="InterPro" id="IPR040079">
    <property type="entry name" value="Glutathione_S-Trfase"/>
</dbReference>
<feature type="domain" description="GST N-terminal" evidence="1">
    <location>
        <begin position="1"/>
        <end position="80"/>
    </location>
</feature>
<dbReference type="Gene3D" id="1.20.1050.10">
    <property type="match status" value="1"/>
</dbReference>
<dbReference type="InterPro" id="IPR004045">
    <property type="entry name" value="Glutathione_S-Trfase_N"/>
</dbReference>
<sequence length="205" mass="22622">MKFFYANGTCALGIHILLEETGAAYEPHRLDFAKQEQKSPGYLAINPKGKVPLFQFDDGSTLSEFQALATWLHLTHPDKRLLPADPLAAARAYELMDYTVGTVHSLGFSRISRPQNFSPAPESHEAVKAAGLATFEQGMAWLGSKASAEGFAVGDFSLADAALFYVEFWMAERLKKPLPGHLANHYARMKDRPSVQKVLKIHGFA</sequence>
<evidence type="ECO:0000313" key="3">
    <source>
        <dbReference type="EMBL" id="PXW60157.1"/>
    </source>
</evidence>
<evidence type="ECO:0000259" key="1">
    <source>
        <dbReference type="PROSITE" id="PS50404"/>
    </source>
</evidence>
<keyword evidence="3" id="KW-0808">Transferase</keyword>
<dbReference type="CDD" id="cd03057">
    <property type="entry name" value="GST_N_Beta"/>
    <property type="match status" value="1"/>
</dbReference>
<evidence type="ECO:0000259" key="2">
    <source>
        <dbReference type="PROSITE" id="PS50405"/>
    </source>
</evidence>
<dbReference type="SUPFAM" id="SSF47616">
    <property type="entry name" value="GST C-terminal domain-like"/>
    <property type="match status" value="1"/>
</dbReference>
<reference evidence="3 4" key="1">
    <citation type="submission" date="2018-05" db="EMBL/GenBank/DDBJ databases">
        <title>Genomic Encyclopedia of Type Strains, Phase IV (KMG-IV): sequencing the most valuable type-strain genomes for metagenomic binning, comparative biology and taxonomic classification.</title>
        <authorList>
            <person name="Goeker M."/>
        </authorList>
    </citation>
    <scope>NUCLEOTIDE SEQUENCE [LARGE SCALE GENOMIC DNA]</scope>
    <source>
        <strain evidence="3 4">DSM 6462</strain>
    </source>
</reference>
<dbReference type="EMBL" id="QJJK01000004">
    <property type="protein sequence ID" value="PXW60157.1"/>
    <property type="molecule type" value="Genomic_DNA"/>
</dbReference>
<dbReference type="GO" id="GO:0016740">
    <property type="term" value="F:transferase activity"/>
    <property type="evidence" value="ECO:0007669"/>
    <property type="project" value="UniProtKB-KW"/>
</dbReference>
<dbReference type="SFLD" id="SFLDG00358">
    <property type="entry name" value="Main_(cytGST)"/>
    <property type="match status" value="1"/>
</dbReference>
<dbReference type="PROSITE" id="PS50404">
    <property type="entry name" value="GST_NTER"/>
    <property type="match status" value="1"/>
</dbReference>
<dbReference type="PANTHER" id="PTHR44051">
    <property type="entry name" value="GLUTATHIONE S-TRANSFERASE-RELATED"/>
    <property type="match status" value="1"/>
</dbReference>
<dbReference type="SFLD" id="SFLDS00019">
    <property type="entry name" value="Glutathione_Transferase_(cytos"/>
    <property type="match status" value="1"/>
</dbReference>
<dbReference type="SUPFAM" id="SSF52833">
    <property type="entry name" value="Thioredoxin-like"/>
    <property type="match status" value="1"/>
</dbReference>
<protein>
    <submittedName>
        <fullName evidence="3">Glutathione S-transferase</fullName>
    </submittedName>
</protein>
<dbReference type="PANTHER" id="PTHR44051:SF8">
    <property type="entry name" value="GLUTATHIONE S-TRANSFERASE GSTA"/>
    <property type="match status" value="1"/>
</dbReference>
<dbReference type="InterPro" id="IPR036282">
    <property type="entry name" value="Glutathione-S-Trfase_C_sf"/>
</dbReference>
<dbReference type="RefSeq" id="WP_170147199.1">
    <property type="nucleotide sequence ID" value="NZ_JAHBRY010000001.1"/>
</dbReference>
<dbReference type="SFLD" id="SFLDG01150">
    <property type="entry name" value="Main.1:_Beta-like"/>
    <property type="match status" value="1"/>
</dbReference>
<feature type="domain" description="GST C-terminal" evidence="2">
    <location>
        <begin position="85"/>
        <end position="205"/>
    </location>
</feature>
<dbReference type="InterPro" id="IPR010987">
    <property type="entry name" value="Glutathione-S-Trfase_C-like"/>
</dbReference>
<name>A0A2V3U8M0_9HYPH</name>
<organism evidence="3 4">
    <name type="scientific">Chelatococcus asaccharovorans</name>
    <dbReference type="NCBI Taxonomy" id="28210"/>
    <lineage>
        <taxon>Bacteria</taxon>
        <taxon>Pseudomonadati</taxon>
        <taxon>Pseudomonadota</taxon>
        <taxon>Alphaproteobacteria</taxon>
        <taxon>Hyphomicrobiales</taxon>
        <taxon>Chelatococcaceae</taxon>
        <taxon>Chelatococcus</taxon>
    </lineage>
</organism>
<keyword evidence="4" id="KW-1185">Reference proteome</keyword>
<comment type="caution">
    <text evidence="3">The sequence shown here is derived from an EMBL/GenBank/DDBJ whole genome shotgun (WGS) entry which is preliminary data.</text>
</comment>
<dbReference type="AlphaFoldDB" id="A0A2V3U8M0"/>
<accession>A0A2V3U8M0</accession>
<dbReference type="Pfam" id="PF13409">
    <property type="entry name" value="GST_N_2"/>
    <property type="match status" value="1"/>
</dbReference>